<dbReference type="GO" id="GO:0051287">
    <property type="term" value="F:NAD binding"/>
    <property type="evidence" value="ECO:0007669"/>
    <property type="project" value="InterPro"/>
</dbReference>
<evidence type="ECO:0000256" key="1">
    <source>
        <dbReference type="ARBA" id="ARBA00009080"/>
    </source>
</evidence>
<dbReference type="Pfam" id="PF14833">
    <property type="entry name" value="NAD_binding_11"/>
    <property type="match status" value="1"/>
</dbReference>
<evidence type="ECO:0000256" key="4">
    <source>
        <dbReference type="PIRSR" id="PIRSR000103-1"/>
    </source>
</evidence>
<accession>A0A8J3TCQ8</accession>
<comment type="similarity">
    <text evidence="1">Belongs to the HIBADH-related family.</text>
</comment>
<dbReference type="InterPro" id="IPR013328">
    <property type="entry name" value="6PGD_dom2"/>
</dbReference>
<dbReference type="InterPro" id="IPR036291">
    <property type="entry name" value="NAD(P)-bd_dom_sf"/>
</dbReference>
<comment type="caution">
    <text evidence="7">The sequence shown here is derived from an EMBL/GenBank/DDBJ whole genome shotgun (WGS) entry which is preliminary data.</text>
</comment>
<dbReference type="GO" id="GO:0016491">
    <property type="term" value="F:oxidoreductase activity"/>
    <property type="evidence" value="ECO:0007669"/>
    <property type="project" value="UniProtKB-KW"/>
</dbReference>
<keyword evidence="3" id="KW-0520">NAD</keyword>
<dbReference type="Gene3D" id="1.10.1040.10">
    <property type="entry name" value="N-(1-d-carboxylethyl)-l-norvaline Dehydrogenase, domain 2"/>
    <property type="match status" value="1"/>
</dbReference>
<evidence type="ECO:0000313" key="7">
    <source>
        <dbReference type="EMBL" id="GII22752.1"/>
    </source>
</evidence>
<dbReference type="InterPro" id="IPR006115">
    <property type="entry name" value="6PGDH_NADP-bd"/>
</dbReference>
<dbReference type="Proteomes" id="UP000599074">
    <property type="component" value="Unassembled WGS sequence"/>
</dbReference>
<dbReference type="GO" id="GO:0050661">
    <property type="term" value="F:NADP binding"/>
    <property type="evidence" value="ECO:0007669"/>
    <property type="project" value="InterPro"/>
</dbReference>
<keyword evidence="8" id="KW-1185">Reference proteome</keyword>
<keyword evidence="2" id="KW-0560">Oxidoreductase</keyword>
<dbReference type="PANTHER" id="PTHR43580:SF2">
    <property type="entry name" value="CYTOKINE-LIKE NUCLEAR FACTOR N-PAC"/>
    <property type="match status" value="1"/>
</dbReference>
<dbReference type="InterPro" id="IPR029154">
    <property type="entry name" value="HIBADH-like_NADP-bd"/>
</dbReference>
<feature type="active site" evidence="4">
    <location>
        <position position="170"/>
    </location>
</feature>
<feature type="domain" description="3-hydroxyisobutyrate dehydrogenase-like NAD-binding" evidence="6">
    <location>
        <begin position="164"/>
        <end position="281"/>
    </location>
</feature>
<evidence type="ECO:0000259" key="6">
    <source>
        <dbReference type="Pfam" id="PF14833"/>
    </source>
</evidence>
<proteinExistence type="inferred from homology"/>
<dbReference type="RefSeq" id="WP_168115349.1">
    <property type="nucleotide sequence ID" value="NZ_BOON01000019.1"/>
</dbReference>
<dbReference type="EMBL" id="BOON01000019">
    <property type="protein sequence ID" value="GII22752.1"/>
    <property type="molecule type" value="Genomic_DNA"/>
</dbReference>
<dbReference type="PIRSF" id="PIRSF000103">
    <property type="entry name" value="HIBADH"/>
    <property type="match status" value="1"/>
</dbReference>
<dbReference type="PANTHER" id="PTHR43580">
    <property type="entry name" value="OXIDOREDUCTASE GLYR1-RELATED"/>
    <property type="match status" value="1"/>
</dbReference>
<dbReference type="SUPFAM" id="SSF48179">
    <property type="entry name" value="6-phosphogluconate dehydrogenase C-terminal domain-like"/>
    <property type="match status" value="1"/>
</dbReference>
<evidence type="ECO:0000259" key="5">
    <source>
        <dbReference type="Pfam" id="PF03446"/>
    </source>
</evidence>
<protein>
    <submittedName>
        <fullName evidence="7">2-hydroxy-3-oxopropionate reductase</fullName>
    </submittedName>
</protein>
<evidence type="ECO:0000256" key="3">
    <source>
        <dbReference type="ARBA" id="ARBA00023027"/>
    </source>
</evidence>
<dbReference type="InterPro" id="IPR015815">
    <property type="entry name" value="HIBADH-related"/>
</dbReference>
<dbReference type="InterPro" id="IPR051265">
    <property type="entry name" value="HIBADH-related_NP60_sf"/>
</dbReference>
<evidence type="ECO:0000256" key="2">
    <source>
        <dbReference type="ARBA" id="ARBA00023002"/>
    </source>
</evidence>
<dbReference type="Pfam" id="PF03446">
    <property type="entry name" value="NAD_binding_2"/>
    <property type="match status" value="1"/>
</dbReference>
<dbReference type="SUPFAM" id="SSF51735">
    <property type="entry name" value="NAD(P)-binding Rossmann-fold domains"/>
    <property type="match status" value="1"/>
</dbReference>
<dbReference type="AlphaFoldDB" id="A0A8J3TCQ8"/>
<reference evidence="7" key="1">
    <citation type="submission" date="2021-01" db="EMBL/GenBank/DDBJ databases">
        <title>Whole genome shotgun sequence of Planosporangium mesophilum NBRC 109066.</title>
        <authorList>
            <person name="Komaki H."/>
            <person name="Tamura T."/>
        </authorList>
    </citation>
    <scope>NUCLEOTIDE SEQUENCE</scope>
    <source>
        <strain evidence="7">NBRC 109066</strain>
    </source>
</reference>
<dbReference type="InterPro" id="IPR008927">
    <property type="entry name" value="6-PGluconate_DH-like_C_sf"/>
</dbReference>
<evidence type="ECO:0000313" key="8">
    <source>
        <dbReference type="Proteomes" id="UP000599074"/>
    </source>
</evidence>
<gene>
    <name evidence="7" type="ORF">Pme01_23490</name>
</gene>
<organism evidence="7 8">
    <name type="scientific">Planosporangium mesophilum</name>
    <dbReference type="NCBI Taxonomy" id="689768"/>
    <lineage>
        <taxon>Bacteria</taxon>
        <taxon>Bacillati</taxon>
        <taxon>Actinomycetota</taxon>
        <taxon>Actinomycetes</taxon>
        <taxon>Micromonosporales</taxon>
        <taxon>Micromonosporaceae</taxon>
        <taxon>Planosporangium</taxon>
    </lineage>
</organism>
<feature type="domain" description="6-phosphogluconate dehydrogenase NADP-binding" evidence="5">
    <location>
        <begin position="4"/>
        <end position="158"/>
    </location>
</feature>
<name>A0A8J3TCQ8_9ACTN</name>
<sequence length="294" mass="29824">MAAVAWIGLGSMGSRMVVRLVEAGHRVTVWNRTRQRAEVLAGRTDVRVAATAAEAAAEAEMVALMVTDAAAVAEVVHGPDGVMTGIVRGSTLVDFSTTGPAAVAALGAELPAGVAVLDAPVLGSTAEAAAGTLKLLVGGFGETVERCRPVLSSLGEVLHVGQPGAGAAAKLVANFALMGSVALLGETLALADASGIDRDTLWRLLDTTPLAAQARRRRDAIETGRFPPRFALRLARKDADLITDAARSGGAELRIAGAVAAWLADAVAGGLGELDYTAVLGHIVSVSPRTGDVG</sequence>
<dbReference type="Gene3D" id="3.40.50.720">
    <property type="entry name" value="NAD(P)-binding Rossmann-like Domain"/>
    <property type="match status" value="1"/>
</dbReference>